<dbReference type="EMBL" id="GL737685">
    <property type="protein sequence ID" value="EFX59862.1"/>
    <property type="molecule type" value="Genomic_DNA"/>
</dbReference>
<dbReference type="KEGG" id="dpx:DAPPUDRAFT_280680"/>
<reference evidence="2 3" key="1">
    <citation type="journal article" date="2011" name="Science">
        <title>The ecoresponsive genome of Daphnia pulex.</title>
        <authorList>
            <person name="Colbourne J.K."/>
            <person name="Pfrender M.E."/>
            <person name="Gilbert D."/>
            <person name="Thomas W.K."/>
            <person name="Tucker A."/>
            <person name="Oakley T.H."/>
            <person name="Tokishita S."/>
            <person name="Aerts A."/>
            <person name="Arnold G.J."/>
            <person name="Basu M.K."/>
            <person name="Bauer D.J."/>
            <person name="Caceres C.E."/>
            <person name="Carmel L."/>
            <person name="Casola C."/>
            <person name="Choi J.H."/>
            <person name="Detter J.C."/>
            <person name="Dong Q."/>
            <person name="Dusheyko S."/>
            <person name="Eads B.D."/>
            <person name="Frohlich T."/>
            <person name="Geiler-Samerotte K.A."/>
            <person name="Gerlach D."/>
            <person name="Hatcher P."/>
            <person name="Jogdeo S."/>
            <person name="Krijgsveld J."/>
            <person name="Kriventseva E.V."/>
            <person name="Kultz D."/>
            <person name="Laforsch C."/>
            <person name="Lindquist E."/>
            <person name="Lopez J."/>
            <person name="Manak J.R."/>
            <person name="Muller J."/>
            <person name="Pangilinan J."/>
            <person name="Patwardhan R.P."/>
            <person name="Pitluck S."/>
            <person name="Pritham E.J."/>
            <person name="Rechtsteiner A."/>
            <person name="Rho M."/>
            <person name="Rogozin I.B."/>
            <person name="Sakarya O."/>
            <person name="Salamov A."/>
            <person name="Schaack S."/>
            <person name="Shapiro H."/>
            <person name="Shiga Y."/>
            <person name="Skalitzky C."/>
            <person name="Smith Z."/>
            <person name="Souvorov A."/>
            <person name="Sung W."/>
            <person name="Tang Z."/>
            <person name="Tsuchiya D."/>
            <person name="Tu H."/>
            <person name="Vos H."/>
            <person name="Wang M."/>
            <person name="Wolf Y.I."/>
            <person name="Yamagata H."/>
            <person name="Yamada T."/>
            <person name="Ye Y."/>
            <person name="Shaw J.R."/>
            <person name="Andrews J."/>
            <person name="Crease T.J."/>
            <person name="Tang H."/>
            <person name="Lucas S.M."/>
            <person name="Robertson H.M."/>
            <person name="Bork P."/>
            <person name="Koonin E.V."/>
            <person name="Zdobnov E.M."/>
            <person name="Grigoriev I.V."/>
            <person name="Lynch M."/>
            <person name="Boore J.L."/>
        </authorList>
    </citation>
    <scope>NUCLEOTIDE SEQUENCE [LARGE SCALE GENOMIC DNA]</scope>
</reference>
<keyword evidence="3" id="KW-1185">Reference proteome</keyword>
<evidence type="ECO:0000256" key="1">
    <source>
        <dbReference type="SAM" id="MobiDB-lite"/>
    </source>
</evidence>
<sequence length="152" mass="16769">MADSSSLCPLDPLVADSNSKMAVAGERRHFILTEAQRVFIQHHLPKTFTLVPVPAGYSRINSNSKTLLEDSRAFCERKRGRPEGSTRKHLNSKAARERKSARIASVARPSYASLNEKSNRSSHSSSPAEEGADNFSEKGQAEQEQLLDACQE</sequence>
<accession>E9I818</accession>
<protein>
    <submittedName>
        <fullName evidence="2">Uncharacterized protein</fullName>
    </submittedName>
</protein>
<dbReference type="AlphaFoldDB" id="E9I818"/>
<gene>
    <name evidence="2" type="ORF">DAPPUDRAFT_280680</name>
</gene>
<feature type="compositionally biased region" description="Basic and acidic residues" evidence="1">
    <location>
        <begin position="75"/>
        <end position="86"/>
    </location>
</feature>
<feature type="compositionally biased region" description="Low complexity" evidence="1">
    <location>
        <begin position="113"/>
        <end position="126"/>
    </location>
</feature>
<feature type="non-terminal residue" evidence="2">
    <location>
        <position position="152"/>
    </location>
</feature>
<feature type="region of interest" description="Disordered" evidence="1">
    <location>
        <begin position="75"/>
        <end position="152"/>
    </location>
</feature>
<evidence type="ECO:0000313" key="2">
    <source>
        <dbReference type="EMBL" id="EFX59862.1"/>
    </source>
</evidence>
<dbReference type="InParanoid" id="E9I818"/>
<dbReference type="HOGENOM" id="CLU_1726824_0_0_1"/>
<name>E9I818_DAPPU</name>
<dbReference type="Proteomes" id="UP000000305">
    <property type="component" value="Unassembled WGS sequence"/>
</dbReference>
<evidence type="ECO:0000313" key="3">
    <source>
        <dbReference type="Proteomes" id="UP000000305"/>
    </source>
</evidence>
<proteinExistence type="predicted"/>
<organism evidence="2 3">
    <name type="scientific">Daphnia pulex</name>
    <name type="common">Water flea</name>
    <dbReference type="NCBI Taxonomy" id="6669"/>
    <lineage>
        <taxon>Eukaryota</taxon>
        <taxon>Metazoa</taxon>
        <taxon>Ecdysozoa</taxon>
        <taxon>Arthropoda</taxon>
        <taxon>Crustacea</taxon>
        <taxon>Branchiopoda</taxon>
        <taxon>Diplostraca</taxon>
        <taxon>Cladocera</taxon>
        <taxon>Anomopoda</taxon>
        <taxon>Daphniidae</taxon>
        <taxon>Daphnia</taxon>
    </lineage>
</organism>